<evidence type="ECO:0000256" key="1">
    <source>
        <dbReference type="ARBA" id="ARBA00004479"/>
    </source>
</evidence>
<comment type="caution">
    <text evidence="11">The sequence shown here is derived from an EMBL/GenBank/DDBJ whole genome shotgun (WGS) entry which is preliminary data.</text>
</comment>
<gene>
    <name evidence="11" type="primary">Hb2l_0</name>
    <name evidence="11" type="ORF">MYIHEB_R15685</name>
</gene>
<protein>
    <submittedName>
        <fullName evidence="11">HB2L protein</fullName>
    </submittedName>
</protein>
<evidence type="ECO:0000256" key="4">
    <source>
        <dbReference type="ARBA" id="ARBA00022989"/>
    </source>
</evidence>
<dbReference type="GO" id="GO:0002504">
    <property type="term" value="P:antigen processing and presentation of peptide or polysaccharide antigen via MHC class II"/>
    <property type="evidence" value="ECO:0007669"/>
    <property type="project" value="UniProtKB-KW"/>
</dbReference>
<evidence type="ECO:0000256" key="7">
    <source>
        <dbReference type="ARBA" id="ARBA00023157"/>
    </source>
</evidence>
<evidence type="ECO:0000313" key="12">
    <source>
        <dbReference type="Proteomes" id="UP000534930"/>
    </source>
</evidence>
<dbReference type="Gene3D" id="3.10.320.10">
    <property type="entry name" value="Class II Histocompatibility Antigen, M Beta Chain, Chain B, domain 1"/>
    <property type="match status" value="1"/>
</dbReference>
<reference evidence="11 12" key="1">
    <citation type="submission" date="2019-09" db="EMBL/GenBank/DDBJ databases">
        <title>Bird 10,000 Genomes (B10K) Project - Family phase.</title>
        <authorList>
            <person name="Zhang G."/>
        </authorList>
    </citation>
    <scope>NUCLEOTIDE SEQUENCE [LARGE SCALE GENOMIC DNA]</scope>
    <source>
        <strain evidence="11">B10K-DU-001-33</strain>
        <tissue evidence="11">Muscle</tissue>
    </source>
</reference>
<evidence type="ECO:0000256" key="9">
    <source>
        <dbReference type="ARBA" id="ARBA00023182"/>
    </source>
</evidence>
<keyword evidence="2" id="KW-0812">Transmembrane</keyword>
<dbReference type="InterPro" id="IPR000353">
    <property type="entry name" value="MHC_II_b_N"/>
</dbReference>
<dbReference type="Pfam" id="PF00969">
    <property type="entry name" value="MHC_II_beta"/>
    <property type="match status" value="1"/>
</dbReference>
<dbReference type="EMBL" id="VWZQ01003516">
    <property type="protein sequence ID" value="NXH27082.1"/>
    <property type="molecule type" value="Genomic_DNA"/>
</dbReference>
<evidence type="ECO:0000313" key="11">
    <source>
        <dbReference type="EMBL" id="NXH27082.1"/>
    </source>
</evidence>
<feature type="non-terminal residue" evidence="11">
    <location>
        <position position="1"/>
    </location>
</feature>
<evidence type="ECO:0000256" key="8">
    <source>
        <dbReference type="ARBA" id="ARBA00023180"/>
    </source>
</evidence>
<dbReference type="AlphaFoldDB" id="A0A7K9INN7"/>
<dbReference type="FunFam" id="3.10.320.10:FF:000001">
    <property type="entry name" value="HLA class II histocompatibility antigen, DRB1-1 beta chain"/>
    <property type="match status" value="1"/>
</dbReference>
<evidence type="ECO:0000256" key="6">
    <source>
        <dbReference type="ARBA" id="ARBA00023136"/>
    </source>
</evidence>
<keyword evidence="9" id="KW-0491">MHC II</keyword>
<keyword evidence="4" id="KW-1133">Transmembrane helix</keyword>
<keyword evidence="12" id="KW-1185">Reference proteome</keyword>
<evidence type="ECO:0000256" key="3">
    <source>
        <dbReference type="ARBA" id="ARBA00022859"/>
    </source>
</evidence>
<name>A0A7K9INN7_9CORV</name>
<organism evidence="11 12">
    <name type="scientific">Myiagra hebetior</name>
    <dbReference type="NCBI Taxonomy" id="381031"/>
    <lineage>
        <taxon>Eukaryota</taxon>
        <taxon>Metazoa</taxon>
        <taxon>Chordata</taxon>
        <taxon>Craniata</taxon>
        <taxon>Vertebrata</taxon>
        <taxon>Euteleostomi</taxon>
        <taxon>Archelosauria</taxon>
        <taxon>Archosauria</taxon>
        <taxon>Dinosauria</taxon>
        <taxon>Saurischia</taxon>
        <taxon>Theropoda</taxon>
        <taxon>Coelurosauria</taxon>
        <taxon>Aves</taxon>
        <taxon>Neognathae</taxon>
        <taxon>Neoaves</taxon>
        <taxon>Telluraves</taxon>
        <taxon>Australaves</taxon>
        <taxon>Passeriformes</taxon>
        <taxon>Corvoidea</taxon>
        <taxon>Monarchidae</taxon>
        <taxon>Myiagra</taxon>
    </lineage>
</organism>
<accession>A0A7K9INN7</accession>
<dbReference type="InterPro" id="IPR014745">
    <property type="entry name" value="MHC_II_a/b_N"/>
</dbReference>
<dbReference type="SMART" id="SM00921">
    <property type="entry name" value="MHC_II_beta"/>
    <property type="match status" value="1"/>
</dbReference>
<keyword evidence="5" id="KW-1064">Adaptive immunity</keyword>
<evidence type="ECO:0000259" key="10">
    <source>
        <dbReference type="SMART" id="SM00921"/>
    </source>
</evidence>
<dbReference type="GO" id="GO:0002250">
    <property type="term" value="P:adaptive immune response"/>
    <property type="evidence" value="ECO:0007669"/>
    <property type="project" value="UniProtKB-KW"/>
</dbReference>
<dbReference type="InterPro" id="IPR011162">
    <property type="entry name" value="MHC_I/II-like_Ag-recog"/>
</dbReference>
<keyword evidence="3" id="KW-0391">Immunity</keyword>
<dbReference type="SUPFAM" id="SSF54452">
    <property type="entry name" value="MHC antigen-recognition domain"/>
    <property type="match status" value="1"/>
</dbReference>
<evidence type="ECO:0000256" key="5">
    <source>
        <dbReference type="ARBA" id="ARBA00023130"/>
    </source>
</evidence>
<dbReference type="InterPro" id="IPR050160">
    <property type="entry name" value="MHC/Immunoglobulin"/>
</dbReference>
<proteinExistence type="predicted"/>
<keyword evidence="8" id="KW-0325">Glycoprotein</keyword>
<feature type="domain" description="MHC class II beta chain N-terminal" evidence="10">
    <location>
        <begin position="18"/>
        <end position="91"/>
    </location>
</feature>
<dbReference type="PANTHER" id="PTHR19944">
    <property type="entry name" value="MHC CLASS II-RELATED"/>
    <property type="match status" value="1"/>
</dbReference>
<keyword evidence="6" id="KW-0472">Membrane</keyword>
<dbReference type="Proteomes" id="UP000534930">
    <property type="component" value="Unassembled WGS sequence"/>
</dbReference>
<sequence length="97" mass="11277">PPDLCPAHTGVFQFLGQVECHFINGTEKVRLVVRYINNREQAVHFDSDVGHFVGDTPYGEIQARYWNSDPEWMEYMRAAVDTCRHNYEIDAPFTAER</sequence>
<comment type="subcellular location">
    <subcellularLocation>
        <location evidence="1">Membrane</location>
        <topology evidence="1">Single-pass type I membrane protein</topology>
    </subcellularLocation>
</comment>
<keyword evidence="7" id="KW-1015">Disulfide bond</keyword>
<evidence type="ECO:0000256" key="2">
    <source>
        <dbReference type="ARBA" id="ARBA00022692"/>
    </source>
</evidence>
<dbReference type="GO" id="GO:0042613">
    <property type="term" value="C:MHC class II protein complex"/>
    <property type="evidence" value="ECO:0007669"/>
    <property type="project" value="UniProtKB-KW"/>
</dbReference>
<dbReference type="PANTHER" id="PTHR19944:SF99">
    <property type="entry name" value="HLA CLASS II HISTOCOMPATIBILITY ANTIGEN, DRB1 BETA CHAIN"/>
    <property type="match status" value="1"/>
</dbReference>
<feature type="non-terminal residue" evidence="11">
    <location>
        <position position="97"/>
    </location>
</feature>